<sequence>MSPVTAFILFNLVGAPVAGRVLWLGMGALHGQGATFGAVLLSMAGAGAILAVNVVLTRRAARGGLHKQGVMAMAAVTLVTLGLTVGTGFFSPLNLAFALLRA</sequence>
<accession>A0A8J7M667</accession>
<evidence type="ECO:0000313" key="2">
    <source>
        <dbReference type="EMBL" id="MBK0399281.1"/>
    </source>
</evidence>
<keyword evidence="1" id="KW-1133">Transmembrane helix</keyword>
<feature type="transmembrane region" description="Helical" evidence="1">
    <location>
        <begin position="35"/>
        <end position="57"/>
    </location>
</feature>
<name>A0A8J7M667_9RHOB</name>
<feature type="transmembrane region" description="Helical" evidence="1">
    <location>
        <begin position="69"/>
        <end position="90"/>
    </location>
</feature>
<comment type="caution">
    <text evidence="2">The sequence shown here is derived from an EMBL/GenBank/DDBJ whole genome shotgun (WGS) entry which is preliminary data.</text>
</comment>
<proteinExistence type="predicted"/>
<evidence type="ECO:0000313" key="3">
    <source>
        <dbReference type="Proteomes" id="UP000655420"/>
    </source>
</evidence>
<dbReference type="Proteomes" id="UP000655420">
    <property type="component" value="Unassembled WGS sequence"/>
</dbReference>
<evidence type="ECO:0000256" key="1">
    <source>
        <dbReference type="SAM" id="Phobius"/>
    </source>
</evidence>
<reference evidence="2" key="1">
    <citation type="submission" date="2020-12" db="EMBL/GenBank/DDBJ databases">
        <title>Bacterial taxonomy.</title>
        <authorList>
            <person name="Pan X."/>
        </authorList>
    </citation>
    <scope>NUCLEOTIDE SEQUENCE</scope>
    <source>
        <strain evidence="2">M0105</strain>
    </source>
</reference>
<dbReference type="EMBL" id="JAEHHL010000004">
    <property type="protein sequence ID" value="MBK0399281.1"/>
    <property type="molecule type" value="Genomic_DNA"/>
</dbReference>
<keyword evidence="3" id="KW-1185">Reference proteome</keyword>
<organism evidence="2 3">
    <name type="scientific">Thermohalobaculum xanthum</name>
    <dbReference type="NCBI Taxonomy" id="2753746"/>
    <lineage>
        <taxon>Bacteria</taxon>
        <taxon>Pseudomonadati</taxon>
        <taxon>Pseudomonadota</taxon>
        <taxon>Alphaproteobacteria</taxon>
        <taxon>Rhodobacterales</taxon>
        <taxon>Paracoccaceae</taxon>
        <taxon>Thermohalobaculum</taxon>
    </lineage>
</organism>
<gene>
    <name evidence="2" type="ORF">H0I76_08770</name>
</gene>
<protein>
    <submittedName>
        <fullName evidence="2">Uncharacterized protein</fullName>
    </submittedName>
</protein>
<dbReference type="RefSeq" id="WP_200609373.1">
    <property type="nucleotide sequence ID" value="NZ_JAEHHL010000004.1"/>
</dbReference>
<keyword evidence="1" id="KW-0472">Membrane</keyword>
<keyword evidence="1" id="KW-0812">Transmembrane</keyword>
<dbReference type="AlphaFoldDB" id="A0A8J7M667"/>